<keyword evidence="4" id="KW-1185">Reference proteome</keyword>
<dbReference type="EMBL" id="JAPFFF010000004">
    <property type="protein sequence ID" value="KAK8891311.1"/>
    <property type="molecule type" value="Genomic_DNA"/>
</dbReference>
<dbReference type="Proteomes" id="UP001470230">
    <property type="component" value="Unassembled WGS sequence"/>
</dbReference>
<dbReference type="InterPro" id="IPR001375">
    <property type="entry name" value="Peptidase_S9_cat"/>
</dbReference>
<feature type="domain" description="Peptidase S9 prolyl oligopeptidase catalytic" evidence="1">
    <location>
        <begin position="556"/>
        <end position="758"/>
    </location>
</feature>
<gene>
    <name evidence="3" type="ORF">M9Y10_028519</name>
</gene>
<dbReference type="SUPFAM" id="SSF53474">
    <property type="entry name" value="alpha/beta-Hydrolases"/>
    <property type="match status" value="1"/>
</dbReference>
<sequence>MANTEESNSKRKLTLQDFTKLYTFSPSSVKSFKSMNDGLHYTALKDNKIRKYSYETGQLVSTLFDIDDIDQSELMRPISSIVDYSFNSDETCLLIIPAKQFIYRRSFTARYCLYDITSKKLTPLSPISDLKCASFSPDGKHIAFVRKNNIFIYDIENKTEDQITFDGRKNCIINGETDWVYEEEFEFTRAYEWSSDGHALAYIRFDETKVPTYVLQKYKGSFPAYTRNEMYPDNYAYKYPKAGELNSVVSVHVYNLAAKSYNELIIDKDTDIYIPRIRFSKDPQTLSIFHLNRHQNCLTIFSANVDTLETHVMYREENKCYIDSKTFDELQFLDDGRRFVLESEETGYNHIFSVNINANCDDYANEDFKKLKKQITTGNYDVKDFIGYDEVRKLYYYSSYEDSPIDLYVYCIDENGNNMKITPKKGYNEVSYSKNFNYFIVKNSSADTVPNSILYRNDLAVGNNGITGQLSQIKVLEDNQALQDTIDTIEYIPKVEFSTVVAADGETNLDMQILKPKAMIEMEENHTFPDPDKKFPLLITLYGGPNHKYVQNSFKLDWTSYLVQEGFIVASIDPRGTAAHGEQFRKCTYLKLGQIETKDIIFATEGIISRYDNFIDKERVGIWGWSYGGFMSLLCLSNGEGVFSTSIAVAPVTNWKYYDTIYTERYMRTPQENKEGYEFEAPLHVVQKISPDAHLLICHGLCDDNVHFQNTAEYTEKLVQNDIQFDMYTYTNRNHGIYGGNTKNHLYTKFVNFLKQHMLKH</sequence>
<dbReference type="InterPro" id="IPR002469">
    <property type="entry name" value="Peptidase_S9B_N"/>
</dbReference>
<protein>
    <submittedName>
        <fullName evidence="3">Uncharacterized protein</fullName>
    </submittedName>
</protein>
<dbReference type="InterPro" id="IPR029058">
    <property type="entry name" value="AB_hydrolase_fold"/>
</dbReference>
<organism evidence="3 4">
    <name type="scientific">Tritrichomonas musculus</name>
    <dbReference type="NCBI Taxonomy" id="1915356"/>
    <lineage>
        <taxon>Eukaryota</taxon>
        <taxon>Metamonada</taxon>
        <taxon>Parabasalia</taxon>
        <taxon>Tritrichomonadida</taxon>
        <taxon>Tritrichomonadidae</taxon>
        <taxon>Tritrichomonas</taxon>
    </lineage>
</organism>
<dbReference type="Gene3D" id="3.40.50.1820">
    <property type="entry name" value="alpha/beta hydrolase"/>
    <property type="match status" value="1"/>
</dbReference>
<feature type="domain" description="Dipeptidylpeptidase IV N-terminal" evidence="2">
    <location>
        <begin position="88"/>
        <end position="448"/>
    </location>
</feature>
<dbReference type="Pfam" id="PF00930">
    <property type="entry name" value="DPPIV_N"/>
    <property type="match status" value="1"/>
</dbReference>
<dbReference type="Pfam" id="PF00326">
    <property type="entry name" value="Peptidase_S9"/>
    <property type="match status" value="1"/>
</dbReference>
<dbReference type="SUPFAM" id="SSF82171">
    <property type="entry name" value="DPP6 N-terminal domain-like"/>
    <property type="match status" value="1"/>
</dbReference>
<evidence type="ECO:0000313" key="4">
    <source>
        <dbReference type="Proteomes" id="UP001470230"/>
    </source>
</evidence>
<dbReference type="Gene3D" id="2.140.10.30">
    <property type="entry name" value="Dipeptidylpeptidase IV, N-terminal domain"/>
    <property type="match status" value="1"/>
</dbReference>
<evidence type="ECO:0000313" key="3">
    <source>
        <dbReference type="EMBL" id="KAK8891311.1"/>
    </source>
</evidence>
<comment type="caution">
    <text evidence="3">The sequence shown here is derived from an EMBL/GenBank/DDBJ whole genome shotgun (WGS) entry which is preliminary data.</text>
</comment>
<dbReference type="PANTHER" id="PTHR11731:SF193">
    <property type="entry name" value="DIPEPTIDYL PEPTIDASE 9"/>
    <property type="match status" value="1"/>
</dbReference>
<evidence type="ECO:0000259" key="1">
    <source>
        <dbReference type="Pfam" id="PF00326"/>
    </source>
</evidence>
<proteinExistence type="predicted"/>
<evidence type="ECO:0000259" key="2">
    <source>
        <dbReference type="Pfam" id="PF00930"/>
    </source>
</evidence>
<name>A0ABR2KJP8_9EUKA</name>
<dbReference type="PANTHER" id="PTHR11731">
    <property type="entry name" value="PROTEASE FAMILY S9B,C DIPEPTIDYL-PEPTIDASE IV-RELATED"/>
    <property type="match status" value="1"/>
</dbReference>
<accession>A0ABR2KJP8</accession>
<reference evidence="3 4" key="1">
    <citation type="submission" date="2024-04" db="EMBL/GenBank/DDBJ databases">
        <title>Tritrichomonas musculus Genome.</title>
        <authorList>
            <person name="Alves-Ferreira E."/>
            <person name="Grigg M."/>
            <person name="Lorenzi H."/>
            <person name="Galac M."/>
        </authorList>
    </citation>
    <scope>NUCLEOTIDE SEQUENCE [LARGE SCALE GENOMIC DNA]</scope>
    <source>
        <strain evidence="3 4">EAF2021</strain>
    </source>
</reference>
<dbReference type="InterPro" id="IPR050278">
    <property type="entry name" value="Serine_Prot_S9B/DPPIV"/>
</dbReference>